<evidence type="ECO:0008006" key="4">
    <source>
        <dbReference type="Google" id="ProtNLM"/>
    </source>
</evidence>
<dbReference type="Proteomes" id="UP001270362">
    <property type="component" value="Unassembled WGS sequence"/>
</dbReference>
<gene>
    <name evidence="2" type="ORF">B0T22DRAFT_19944</name>
</gene>
<accession>A0AAE0XFQ9</accession>
<feature type="signal peptide" evidence="1">
    <location>
        <begin position="1"/>
        <end position="22"/>
    </location>
</feature>
<sequence length="142" mass="15733">MSPSWVCLLCCGLSPFPFLVFACCSTDKQTPHLHREPARLLAFLQGNNRRLVIFLLARAKESKSAPAYAFEFAAVLTAGPALLSDPARAAANRPKIQKHNIPPVRPSPLRGSPWTLKILGWPVSRENPGRRFFSVAHPPPWN</sequence>
<evidence type="ECO:0000256" key="1">
    <source>
        <dbReference type="SAM" id="SignalP"/>
    </source>
</evidence>
<comment type="caution">
    <text evidence="2">The sequence shown here is derived from an EMBL/GenBank/DDBJ whole genome shotgun (WGS) entry which is preliminary data.</text>
</comment>
<dbReference type="EMBL" id="JAULSO010000001">
    <property type="protein sequence ID" value="KAK3692624.1"/>
    <property type="molecule type" value="Genomic_DNA"/>
</dbReference>
<reference evidence="2" key="1">
    <citation type="journal article" date="2023" name="Mol. Phylogenet. Evol.">
        <title>Genome-scale phylogeny and comparative genomics of the fungal order Sordariales.</title>
        <authorList>
            <person name="Hensen N."/>
            <person name="Bonometti L."/>
            <person name="Westerberg I."/>
            <person name="Brannstrom I.O."/>
            <person name="Guillou S."/>
            <person name="Cros-Aarteil S."/>
            <person name="Calhoun S."/>
            <person name="Haridas S."/>
            <person name="Kuo A."/>
            <person name="Mondo S."/>
            <person name="Pangilinan J."/>
            <person name="Riley R."/>
            <person name="LaButti K."/>
            <person name="Andreopoulos B."/>
            <person name="Lipzen A."/>
            <person name="Chen C."/>
            <person name="Yan M."/>
            <person name="Daum C."/>
            <person name="Ng V."/>
            <person name="Clum A."/>
            <person name="Steindorff A."/>
            <person name="Ohm R.A."/>
            <person name="Martin F."/>
            <person name="Silar P."/>
            <person name="Natvig D.O."/>
            <person name="Lalanne C."/>
            <person name="Gautier V."/>
            <person name="Ament-Velasquez S.L."/>
            <person name="Kruys A."/>
            <person name="Hutchinson M.I."/>
            <person name="Powell A.J."/>
            <person name="Barry K."/>
            <person name="Miller A.N."/>
            <person name="Grigoriev I.V."/>
            <person name="Debuchy R."/>
            <person name="Gladieux P."/>
            <person name="Hiltunen Thoren M."/>
            <person name="Johannesson H."/>
        </authorList>
    </citation>
    <scope>NUCLEOTIDE SEQUENCE</scope>
    <source>
        <strain evidence="2">CBS 314.62</strain>
    </source>
</reference>
<keyword evidence="1" id="KW-0732">Signal</keyword>
<reference evidence="2" key="2">
    <citation type="submission" date="2023-06" db="EMBL/GenBank/DDBJ databases">
        <authorList>
            <consortium name="Lawrence Berkeley National Laboratory"/>
            <person name="Haridas S."/>
            <person name="Hensen N."/>
            <person name="Bonometti L."/>
            <person name="Westerberg I."/>
            <person name="Brannstrom I.O."/>
            <person name="Guillou S."/>
            <person name="Cros-Aarteil S."/>
            <person name="Calhoun S."/>
            <person name="Kuo A."/>
            <person name="Mondo S."/>
            <person name="Pangilinan J."/>
            <person name="Riley R."/>
            <person name="Labutti K."/>
            <person name="Andreopoulos B."/>
            <person name="Lipzen A."/>
            <person name="Chen C."/>
            <person name="Yanf M."/>
            <person name="Daum C."/>
            <person name="Ng V."/>
            <person name="Clum A."/>
            <person name="Steindorff A."/>
            <person name="Ohm R."/>
            <person name="Martin F."/>
            <person name="Silar P."/>
            <person name="Natvig D."/>
            <person name="Lalanne C."/>
            <person name="Gautier V."/>
            <person name="Ament-Velasquez S.L."/>
            <person name="Kruys A."/>
            <person name="Hutchinson M.I."/>
            <person name="Powell A.J."/>
            <person name="Barry K."/>
            <person name="Miller A.N."/>
            <person name="Grigoriev I.V."/>
            <person name="Debuchy R."/>
            <person name="Gladieux P."/>
            <person name="Thoren M.H."/>
            <person name="Johannesson H."/>
        </authorList>
    </citation>
    <scope>NUCLEOTIDE SEQUENCE</scope>
    <source>
        <strain evidence="2">CBS 314.62</strain>
    </source>
</reference>
<proteinExistence type="predicted"/>
<feature type="chain" id="PRO_5042163052" description="Secreted protein" evidence="1">
    <location>
        <begin position="23"/>
        <end position="142"/>
    </location>
</feature>
<evidence type="ECO:0000313" key="3">
    <source>
        <dbReference type="Proteomes" id="UP001270362"/>
    </source>
</evidence>
<dbReference type="AlphaFoldDB" id="A0AAE0XFQ9"/>
<name>A0AAE0XFQ9_9PEZI</name>
<protein>
    <recommendedName>
        <fullName evidence="4">Secreted protein</fullName>
    </recommendedName>
</protein>
<organism evidence="2 3">
    <name type="scientific">Podospora appendiculata</name>
    <dbReference type="NCBI Taxonomy" id="314037"/>
    <lineage>
        <taxon>Eukaryota</taxon>
        <taxon>Fungi</taxon>
        <taxon>Dikarya</taxon>
        <taxon>Ascomycota</taxon>
        <taxon>Pezizomycotina</taxon>
        <taxon>Sordariomycetes</taxon>
        <taxon>Sordariomycetidae</taxon>
        <taxon>Sordariales</taxon>
        <taxon>Podosporaceae</taxon>
        <taxon>Podospora</taxon>
    </lineage>
</organism>
<keyword evidence="3" id="KW-1185">Reference proteome</keyword>
<evidence type="ECO:0000313" key="2">
    <source>
        <dbReference type="EMBL" id="KAK3692624.1"/>
    </source>
</evidence>